<keyword evidence="2" id="KW-0812">Transmembrane</keyword>
<accession>A0A6J7ENN7</accession>
<evidence type="ECO:0000256" key="2">
    <source>
        <dbReference type="SAM" id="Phobius"/>
    </source>
</evidence>
<gene>
    <name evidence="3" type="ORF">UFOPK3304_01655</name>
</gene>
<feature type="region of interest" description="Disordered" evidence="1">
    <location>
        <begin position="1"/>
        <end position="21"/>
    </location>
</feature>
<name>A0A6J7ENN7_9ZZZZ</name>
<dbReference type="EMBL" id="CAFBLJ010000125">
    <property type="protein sequence ID" value="CAB4881123.1"/>
    <property type="molecule type" value="Genomic_DNA"/>
</dbReference>
<evidence type="ECO:0000313" key="3">
    <source>
        <dbReference type="EMBL" id="CAB4881123.1"/>
    </source>
</evidence>
<keyword evidence="2" id="KW-0472">Membrane</keyword>
<dbReference type="AlphaFoldDB" id="A0A6J7ENN7"/>
<sequence>MCDHRQPPEVQSPCSSGENDYVTLDQAPEIQPTKRRRIKLETVLISLGILVGVIFVLYGLNSGTTGREALGYPAEIVDISPAPNDRQVLSQTEISVNLQDGFEAVLVLDGIEIPTTRLEDFVPVAAKPGQQIELPPTAIYDQGNSLIRFEPTSGAVIEKYTVGVHKVKCIFWKIEEGRPAARSYEWSFEVL</sequence>
<reference evidence="3" key="1">
    <citation type="submission" date="2020-05" db="EMBL/GenBank/DDBJ databases">
        <authorList>
            <person name="Chiriac C."/>
            <person name="Salcher M."/>
            <person name="Ghai R."/>
            <person name="Kavagutti S V."/>
        </authorList>
    </citation>
    <scope>NUCLEOTIDE SEQUENCE</scope>
</reference>
<evidence type="ECO:0000256" key="1">
    <source>
        <dbReference type="SAM" id="MobiDB-lite"/>
    </source>
</evidence>
<feature type="transmembrane region" description="Helical" evidence="2">
    <location>
        <begin position="42"/>
        <end position="60"/>
    </location>
</feature>
<organism evidence="3">
    <name type="scientific">freshwater metagenome</name>
    <dbReference type="NCBI Taxonomy" id="449393"/>
    <lineage>
        <taxon>unclassified sequences</taxon>
        <taxon>metagenomes</taxon>
        <taxon>ecological metagenomes</taxon>
    </lineage>
</organism>
<proteinExistence type="predicted"/>
<protein>
    <submittedName>
        <fullName evidence="3">Unannotated protein</fullName>
    </submittedName>
</protein>
<keyword evidence="2" id="KW-1133">Transmembrane helix</keyword>